<dbReference type="Gene3D" id="3.90.1150.180">
    <property type="match status" value="1"/>
</dbReference>
<dbReference type="Gene3D" id="3.40.640.10">
    <property type="entry name" value="Type I PLP-dependent aspartate aminotransferase-like (Major domain)"/>
    <property type="match status" value="1"/>
</dbReference>
<dbReference type="GO" id="GO:0001514">
    <property type="term" value="P:selenocysteine incorporation"/>
    <property type="evidence" value="ECO:0007669"/>
    <property type="project" value="UniProtKB-UniRule"/>
</dbReference>
<keyword evidence="6 8" id="KW-0711">Selenium</keyword>
<keyword evidence="5 8" id="KW-0648">Protein biosynthesis</keyword>
<proteinExistence type="inferred from homology"/>
<keyword evidence="3 8" id="KW-0808">Transferase</keyword>
<evidence type="ECO:0000256" key="6">
    <source>
        <dbReference type="ARBA" id="ARBA00023266"/>
    </source>
</evidence>
<comment type="function">
    <text evidence="8">Converts seryl-tRNA(Sec) to selenocysteinyl-tRNA(Sec) required for selenoprotein biosynthesis.</text>
</comment>
<evidence type="ECO:0000256" key="7">
    <source>
        <dbReference type="ARBA" id="ARBA00044507"/>
    </source>
</evidence>
<dbReference type="PANTHER" id="PTHR32328:SF0">
    <property type="entry name" value="L-SERYL-TRNA(SEC) SELENIUM TRANSFERASE"/>
    <property type="match status" value="1"/>
</dbReference>
<comment type="subcellular location">
    <subcellularLocation>
        <location evidence="8">Cytoplasm</location>
    </subcellularLocation>
</comment>
<evidence type="ECO:0000256" key="9">
    <source>
        <dbReference type="PIRSR" id="PIRSR618319-50"/>
    </source>
</evidence>
<comment type="pathway">
    <text evidence="8">Aminoacyl-tRNA biosynthesis; selenocysteinyl-tRNA(Sec) biosynthesis; selenocysteinyl-tRNA(Sec) from L-seryl-tRNA(Sec) (bacterial route): step 1/1.</text>
</comment>
<dbReference type="Pfam" id="PF03841">
    <property type="entry name" value="SelA"/>
    <property type="match status" value="1"/>
</dbReference>
<keyword evidence="2 8" id="KW-0963">Cytoplasm</keyword>
<comment type="caution">
    <text evidence="10">The sequence shown here is derived from an EMBL/GenBank/DDBJ whole genome shotgun (WGS) entry which is preliminary data.</text>
</comment>
<evidence type="ECO:0000256" key="2">
    <source>
        <dbReference type="ARBA" id="ARBA00022490"/>
    </source>
</evidence>
<evidence type="ECO:0000256" key="5">
    <source>
        <dbReference type="ARBA" id="ARBA00022917"/>
    </source>
</evidence>
<name>A0AA87NTX1_TREMD</name>
<gene>
    <name evidence="8" type="primary">selA</name>
    <name evidence="10" type="ORF">HMPREF9195_00079</name>
</gene>
<comment type="cofactor">
    <cofactor evidence="1 8 9">
        <name>pyridoxal 5'-phosphate</name>
        <dbReference type="ChEBI" id="CHEBI:597326"/>
    </cofactor>
</comment>
<dbReference type="AlphaFoldDB" id="A0AA87NTX1"/>
<dbReference type="InterPro" id="IPR004534">
    <property type="entry name" value="SelA_trans"/>
</dbReference>
<reference evidence="10 11" key="1">
    <citation type="submission" date="2013-04" db="EMBL/GenBank/DDBJ databases">
        <title>The Genome Sequence of Treponema medium ATCC 700293.</title>
        <authorList>
            <consortium name="The Broad Institute Genomics Platform"/>
            <person name="Earl A."/>
            <person name="Ward D."/>
            <person name="Feldgarden M."/>
            <person name="Gevers D."/>
            <person name="Leonetti C."/>
            <person name="Blanton J.M."/>
            <person name="Dewhirst F.E."/>
            <person name="Izard J."/>
            <person name="Walker B."/>
            <person name="Young S."/>
            <person name="Zeng Q."/>
            <person name="Gargeya S."/>
            <person name="Fitzgerald M."/>
            <person name="Haas B."/>
            <person name="Abouelleil A."/>
            <person name="Allen A.W."/>
            <person name="Alvarado L."/>
            <person name="Arachchi H.M."/>
            <person name="Berlin A.M."/>
            <person name="Chapman S.B."/>
            <person name="Gainer-Dewar J."/>
            <person name="Goldberg J."/>
            <person name="Griggs A."/>
            <person name="Gujja S."/>
            <person name="Hansen M."/>
            <person name="Howarth C."/>
            <person name="Imamovic A."/>
            <person name="Ireland A."/>
            <person name="Larimer J."/>
            <person name="McCowan C."/>
            <person name="Murphy C."/>
            <person name="Pearson M."/>
            <person name="Poon T.W."/>
            <person name="Priest M."/>
            <person name="Roberts A."/>
            <person name="Saif S."/>
            <person name="Shea T."/>
            <person name="Sisk P."/>
            <person name="Sykes S."/>
            <person name="Wortman J."/>
            <person name="Nusbaum C."/>
            <person name="Birren B."/>
        </authorList>
    </citation>
    <scope>NUCLEOTIDE SEQUENCE [LARGE SCALE GENOMIC DNA]</scope>
    <source>
        <strain evidence="10 11">ATCC 700293</strain>
    </source>
</reference>
<protein>
    <recommendedName>
        <fullName evidence="8">L-seryl-tRNA(Sec) selenium transferase</fullName>
        <ecNumber evidence="8">2.9.1.1</ecNumber>
    </recommendedName>
    <alternativeName>
        <fullName evidence="8">Selenocysteine synthase</fullName>
        <shortName evidence="8">Sec synthase</shortName>
    </alternativeName>
    <alternativeName>
        <fullName evidence="8">Selenocysteinyl-tRNA(Sec) synthase</fullName>
    </alternativeName>
</protein>
<feature type="modified residue" description="N6-(pyridoxal phosphate)lysine" evidence="8 9">
    <location>
        <position position="285"/>
    </location>
</feature>
<dbReference type="Proteomes" id="UP000014634">
    <property type="component" value="Unassembled WGS sequence"/>
</dbReference>
<dbReference type="EMBL" id="ATFE01000001">
    <property type="protein sequence ID" value="EPF30066.1"/>
    <property type="molecule type" value="Genomic_DNA"/>
</dbReference>
<evidence type="ECO:0000256" key="1">
    <source>
        <dbReference type="ARBA" id="ARBA00001933"/>
    </source>
</evidence>
<dbReference type="NCBIfam" id="TIGR00474">
    <property type="entry name" value="selA"/>
    <property type="match status" value="1"/>
</dbReference>
<dbReference type="HAMAP" id="MF_00423">
    <property type="entry name" value="SelA"/>
    <property type="match status" value="1"/>
</dbReference>
<dbReference type="SUPFAM" id="SSF53383">
    <property type="entry name" value="PLP-dependent transferases"/>
    <property type="match status" value="1"/>
</dbReference>
<dbReference type="GO" id="GO:0001717">
    <property type="term" value="P:conversion of seryl-tRNAsec to selenocys-tRNAsec"/>
    <property type="evidence" value="ECO:0007669"/>
    <property type="project" value="UniProtKB-UniRule"/>
</dbReference>
<dbReference type="GO" id="GO:0004125">
    <property type="term" value="F:L-seryl-tRNA(Sec) selenium transferase activity"/>
    <property type="evidence" value="ECO:0007669"/>
    <property type="project" value="UniProtKB-UniRule"/>
</dbReference>
<dbReference type="InterPro" id="IPR015424">
    <property type="entry name" value="PyrdxlP-dep_Trfase"/>
</dbReference>
<accession>A0AA87NTX1</accession>
<sequence length="449" mass="48483">MHGSLAQIPQVEKLLSHHELSGCIEKLGRPIVASIVSEYIKQIRAEALKGAAVPSFDTCIADIRQRCTQHIRKRISKIINATGIILHTNLGRSPLPHGIWDAAKEAAQSYSAIEMDLEDGKRGPRFPFAVEAMSTLVRAEAALMLNNNAAAVFLLLKALASGKEVIVARGQQVQIGGGFRIPDILREAGCTLVEVGTTNITTLEDITAAVTEQTAMVLWVHTSNYKIRGFTEQPSLTAIRKALPPEVILAVDQGSGVISLSLQDEPTVPALLKEGADLVCFSGDKVFGGPQCGWITGKKDLIALIARHPLMRTYRVGRAVAALMEETLVHYLNNGKSAAAEALLLDPAVIKKRSEKLVRKLPSGTACVVPYPFSLGGGSTPDEAFPSWAIMLHTHKPEAVKTALRFCSIPIIAIISEDRLLLHLAAVNPADDIYIIKELQEISKNSPGF</sequence>
<dbReference type="PANTHER" id="PTHR32328">
    <property type="entry name" value="L-SERYL-TRNA(SEC) SELENIUM TRANSFERASE"/>
    <property type="match status" value="1"/>
</dbReference>
<evidence type="ECO:0000256" key="8">
    <source>
        <dbReference type="HAMAP-Rule" id="MF_00423"/>
    </source>
</evidence>
<evidence type="ECO:0000313" key="11">
    <source>
        <dbReference type="Proteomes" id="UP000014634"/>
    </source>
</evidence>
<keyword evidence="4 8" id="KW-0663">Pyridoxal phosphate</keyword>
<evidence type="ECO:0000313" key="10">
    <source>
        <dbReference type="EMBL" id="EPF30066.1"/>
    </source>
</evidence>
<evidence type="ECO:0000256" key="3">
    <source>
        <dbReference type="ARBA" id="ARBA00022679"/>
    </source>
</evidence>
<dbReference type="GO" id="GO:0005737">
    <property type="term" value="C:cytoplasm"/>
    <property type="evidence" value="ECO:0007669"/>
    <property type="project" value="UniProtKB-SubCell"/>
</dbReference>
<dbReference type="RefSeq" id="WP_016522157.1">
    <property type="nucleotide sequence ID" value="NZ_KE332517.1"/>
</dbReference>
<organism evidence="10 11">
    <name type="scientific">Treponema medium ATCC 700293</name>
    <dbReference type="NCBI Taxonomy" id="1125700"/>
    <lineage>
        <taxon>Bacteria</taxon>
        <taxon>Pseudomonadati</taxon>
        <taxon>Spirochaetota</taxon>
        <taxon>Spirochaetia</taxon>
        <taxon>Spirochaetales</taxon>
        <taxon>Treponemataceae</taxon>
        <taxon>Treponema</taxon>
    </lineage>
</organism>
<comment type="catalytic activity">
    <reaction evidence="8">
        <text>L-seryl-tRNA(Sec) + selenophosphate + H(+) = L-selenocysteinyl-tRNA(Sec) + phosphate</text>
        <dbReference type="Rhea" id="RHEA:22728"/>
        <dbReference type="Rhea" id="RHEA-COMP:9742"/>
        <dbReference type="Rhea" id="RHEA-COMP:9743"/>
        <dbReference type="ChEBI" id="CHEBI:15378"/>
        <dbReference type="ChEBI" id="CHEBI:16144"/>
        <dbReference type="ChEBI" id="CHEBI:43474"/>
        <dbReference type="ChEBI" id="CHEBI:78533"/>
        <dbReference type="ChEBI" id="CHEBI:78573"/>
        <dbReference type="EC" id="2.9.1.1"/>
    </reaction>
</comment>
<dbReference type="EC" id="2.9.1.1" evidence="8"/>
<dbReference type="InterPro" id="IPR015421">
    <property type="entry name" value="PyrdxlP-dep_Trfase_major"/>
</dbReference>
<dbReference type="InterPro" id="IPR018319">
    <property type="entry name" value="SelA-like"/>
</dbReference>
<comment type="similarity">
    <text evidence="7 8">Belongs to the SelA family.</text>
</comment>
<evidence type="ECO:0000256" key="4">
    <source>
        <dbReference type="ARBA" id="ARBA00022898"/>
    </source>
</evidence>